<dbReference type="Proteomes" id="UP000325307">
    <property type="component" value="Unassembled WGS sequence"/>
</dbReference>
<dbReference type="Gene3D" id="3.40.50.720">
    <property type="entry name" value="NAD(P)-binding Rossmann-like Domain"/>
    <property type="match status" value="1"/>
</dbReference>
<feature type="compositionally biased region" description="Pro residues" evidence="1">
    <location>
        <begin position="132"/>
        <end position="142"/>
    </location>
</feature>
<accession>A0A5A7NRF9</accession>
<feature type="region of interest" description="Disordered" evidence="1">
    <location>
        <begin position="111"/>
        <end position="163"/>
    </location>
</feature>
<reference evidence="2 3" key="1">
    <citation type="submission" date="2019-09" db="EMBL/GenBank/DDBJ databases">
        <title>Arthrobacter zafarii sp. nov., a moderately thermotolerant and halotolerant actinobacterium isolated from Cholistan desert soil of Pakistan.</title>
        <authorList>
            <person name="Amin A."/>
            <person name="Ahmed I."/>
            <person name="Khalid N."/>
            <person name="Schumann P."/>
            <person name="Busse H.J."/>
            <person name="Khan I.U."/>
            <person name="Li S."/>
            <person name="Li W.J."/>
        </authorList>
    </citation>
    <scope>NUCLEOTIDE SEQUENCE [LARGE SCALE GENOMIC DNA]</scope>
    <source>
        <strain evidence="2 3">NCCP-1664</strain>
    </source>
</reference>
<evidence type="ECO:0000313" key="2">
    <source>
        <dbReference type="EMBL" id="GER23335.1"/>
    </source>
</evidence>
<protein>
    <submittedName>
        <fullName evidence="2">Uncharacterized protein</fullName>
    </submittedName>
</protein>
<sequence length="163" mass="16767">MAHESTAATRKDAVEAKAGARVENLATSGTFSLDGGTFPAATHPIRVAIVGVGSRATPLVQGVGYYKKAGLDRGMGGPTLSASSCFMKSPRSSTVTASTVTVSTVTASTVRTALKRPTPSPAATANRRRPVPGRPPDTPCRPAPGGRRRTQPCSAQLPQRTSP</sequence>
<proteinExistence type="predicted"/>
<dbReference type="AlphaFoldDB" id="A0A5A7NRF9"/>
<feature type="compositionally biased region" description="Polar residues" evidence="1">
    <location>
        <begin position="151"/>
        <end position="163"/>
    </location>
</feature>
<dbReference type="EMBL" id="BKDJ01000008">
    <property type="protein sequence ID" value="GER23335.1"/>
    <property type="molecule type" value="Genomic_DNA"/>
</dbReference>
<comment type="caution">
    <text evidence="2">The sequence shown here is derived from an EMBL/GenBank/DDBJ whole genome shotgun (WGS) entry which is preliminary data.</text>
</comment>
<evidence type="ECO:0000313" key="3">
    <source>
        <dbReference type="Proteomes" id="UP000325307"/>
    </source>
</evidence>
<gene>
    <name evidence="2" type="ORF">NCCP1664_18310</name>
</gene>
<evidence type="ECO:0000256" key="1">
    <source>
        <dbReference type="SAM" id="MobiDB-lite"/>
    </source>
</evidence>
<organism evidence="2 3">
    <name type="scientific">Zafaria cholistanensis</name>
    <dbReference type="NCBI Taxonomy" id="1682741"/>
    <lineage>
        <taxon>Bacteria</taxon>
        <taxon>Bacillati</taxon>
        <taxon>Actinomycetota</taxon>
        <taxon>Actinomycetes</taxon>
        <taxon>Micrococcales</taxon>
        <taxon>Micrococcaceae</taxon>
        <taxon>Zafaria</taxon>
    </lineage>
</organism>
<keyword evidence="3" id="KW-1185">Reference proteome</keyword>
<name>A0A5A7NRF9_9MICC</name>